<reference evidence="1" key="1">
    <citation type="submission" date="2019-08" db="EMBL/GenBank/DDBJ databases">
        <authorList>
            <person name="Kucharzyk K."/>
            <person name="Murdoch R.W."/>
            <person name="Higgins S."/>
            <person name="Loffler F."/>
        </authorList>
    </citation>
    <scope>NUCLEOTIDE SEQUENCE</scope>
</reference>
<dbReference type="EMBL" id="VSSQ01007837">
    <property type="protein sequence ID" value="MPM37129.1"/>
    <property type="molecule type" value="Genomic_DNA"/>
</dbReference>
<organism evidence="1">
    <name type="scientific">bioreactor metagenome</name>
    <dbReference type="NCBI Taxonomy" id="1076179"/>
    <lineage>
        <taxon>unclassified sequences</taxon>
        <taxon>metagenomes</taxon>
        <taxon>ecological metagenomes</taxon>
    </lineage>
</organism>
<dbReference type="AlphaFoldDB" id="A0A644Z8Z9"/>
<comment type="caution">
    <text evidence="1">The sequence shown here is derived from an EMBL/GenBank/DDBJ whole genome shotgun (WGS) entry which is preliminary data.</text>
</comment>
<accession>A0A644Z8Z9</accession>
<gene>
    <name evidence="1" type="ORF">SDC9_83735</name>
</gene>
<proteinExistence type="predicted"/>
<evidence type="ECO:0000313" key="1">
    <source>
        <dbReference type="EMBL" id="MPM37129.1"/>
    </source>
</evidence>
<name>A0A644Z8Z9_9ZZZZ</name>
<protein>
    <submittedName>
        <fullName evidence="1">Uncharacterized protein</fullName>
    </submittedName>
</protein>
<sequence length="112" mass="12345">MTAHGLCIKDGVLFRCVCVRLTSDAVKLAGDVVCGAGFCPLKEHVLNEVRDAGLMRQFMAGAGIDIYAGRCRAVKVDVFKQYCHPVCELCNFDHGRLQKNKVGHLLPTLYFT</sequence>